<dbReference type="InterPro" id="IPR001638">
    <property type="entry name" value="Solute-binding_3/MltF_N"/>
</dbReference>
<feature type="domain" description="Solute-binding protein family 3/N-terminal" evidence="3">
    <location>
        <begin position="24"/>
        <end position="245"/>
    </location>
</feature>
<dbReference type="RefSeq" id="WP_198110464.1">
    <property type="nucleotide sequence ID" value="NZ_JAEDAK010000004.1"/>
</dbReference>
<organism evidence="4 5">
    <name type="scientific">Inhella proteolytica</name>
    <dbReference type="NCBI Taxonomy" id="2795029"/>
    <lineage>
        <taxon>Bacteria</taxon>
        <taxon>Pseudomonadati</taxon>
        <taxon>Pseudomonadota</taxon>
        <taxon>Betaproteobacteria</taxon>
        <taxon>Burkholderiales</taxon>
        <taxon>Sphaerotilaceae</taxon>
        <taxon>Inhella</taxon>
    </lineage>
</organism>
<keyword evidence="5" id="KW-1185">Reference proteome</keyword>
<evidence type="ECO:0000256" key="1">
    <source>
        <dbReference type="ARBA" id="ARBA00022729"/>
    </source>
</evidence>
<dbReference type="PANTHER" id="PTHR35936:SF25">
    <property type="entry name" value="ABC TRANSPORTER SUBSTRATE-BINDING PROTEIN"/>
    <property type="match status" value="1"/>
</dbReference>
<evidence type="ECO:0000256" key="2">
    <source>
        <dbReference type="SAM" id="SignalP"/>
    </source>
</evidence>
<dbReference type="PANTHER" id="PTHR35936">
    <property type="entry name" value="MEMBRANE-BOUND LYTIC MUREIN TRANSGLYCOSYLASE F"/>
    <property type="match status" value="1"/>
</dbReference>
<feature type="signal peptide" evidence="2">
    <location>
        <begin position="1"/>
        <end position="20"/>
    </location>
</feature>
<reference evidence="4" key="1">
    <citation type="submission" date="2020-12" db="EMBL/GenBank/DDBJ databases">
        <title>The genome sequence of Inhella sp. 1Y17.</title>
        <authorList>
            <person name="Liu Y."/>
        </authorList>
    </citation>
    <scope>NUCLEOTIDE SEQUENCE</scope>
    <source>
        <strain evidence="4">1Y17</strain>
    </source>
</reference>
<protein>
    <submittedName>
        <fullName evidence="4">Transporter substrate-binding domain-containing protein</fullName>
    </submittedName>
</protein>
<sequence length="245" mass="26528">MRWNLCPTLLCLLLSLGATGAAEPLPIAFDAGNPPAMWGQGKAVRGVQPALIAAAAQEAGLTLRMSGMPWPRAMEGLARGEHCVGGAYRNAERAALYLFSESIREETVVAVALARNPLPALHQASDLRGLRVGLHRGWSYGEELDAALQDPALQVTRLTFGNRLFLALESGKVDVVLTDGDSVRHESRALREPVKQLAELSRNGTHLMCPRGERFAKAIAALNPVIRARRDSAAWAQLTQRELAR</sequence>
<dbReference type="EMBL" id="JAEDAK010000004">
    <property type="protein sequence ID" value="MBH9576856.1"/>
    <property type="molecule type" value="Genomic_DNA"/>
</dbReference>
<dbReference type="AlphaFoldDB" id="A0A931NG73"/>
<dbReference type="Pfam" id="PF00497">
    <property type="entry name" value="SBP_bac_3"/>
    <property type="match status" value="1"/>
</dbReference>
<comment type="caution">
    <text evidence="4">The sequence shown here is derived from an EMBL/GenBank/DDBJ whole genome shotgun (WGS) entry which is preliminary data.</text>
</comment>
<proteinExistence type="predicted"/>
<evidence type="ECO:0000259" key="3">
    <source>
        <dbReference type="SMART" id="SM00062"/>
    </source>
</evidence>
<dbReference type="Gene3D" id="3.40.190.10">
    <property type="entry name" value="Periplasmic binding protein-like II"/>
    <property type="match status" value="2"/>
</dbReference>
<evidence type="ECO:0000313" key="4">
    <source>
        <dbReference type="EMBL" id="MBH9576856.1"/>
    </source>
</evidence>
<keyword evidence="1 2" id="KW-0732">Signal</keyword>
<name>A0A931NG73_9BURK</name>
<accession>A0A931NG73</accession>
<feature type="chain" id="PRO_5037067057" evidence="2">
    <location>
        <begin position="21"/>
        <end position="245"/>
    </location>
</feature>
<dbReference type="SMART" id="SM00062">
    <property type="entry name" value="PBPb"/>
    <property type="match status" value="1"/>
</dbReference>
<dbReference type="SUPFAM" id="SSF53850">
    <property type="entry name" value="Periplasmic binding protein-like II"/>
    <property type="match status" value="1"/>
</dbReference>
<dbReference type="Proteomes" id="UP000613266">
    <property type="component" value="Unassembled WGS sequence"/>
</dbReference>
<gene>
    <name evidence="4" type="ORF">I7X39_08060</name>
</gene>
<evidence type="ECO:0000313" key="5">
    <source>
        <dbReference type="Proteomes" id="UP000613266"/>
    </source>
</evidence>